<gene>
    <name evidence="2" type="ORF">ABU178_05400</name>
</gene>
<name>A0ABW7PUD2_9GAMM</name>
<feature type="chain" id="PRO_5045065906" description="Outer membrane lipoprotein" evidence="1">
    <location>
        <begin position="18"/>
        <end position="119"/>
    </location>
</feature>
<keyword evidence="3" id="KW-1185">Reference proteome</keyword>
<dbReference type="PROSITE" id="PS51257">
    <property type="entry name" value="PROKAR_LIPOPROTEIN"/>
    <property type="match status" value="1"/>
</dbReference>
<keyword evidence="1" id="KW-0732">Signal</keyword>
<evidence type="ECO:0000313" key="2">
    <source>
        <dbReference type="EMBL" id="MFH8133614.1"/>
    </source>
</evidence>
<accession>A0ABW7PUD2</accession>
<dbReference type="EMBL" id="JBGFSN010000004">
    <property type="protein sequence ID" value="MFH8133614.1"/>
    <property type="molecule type" value="Genomic_DNA"/>
</dbReference>
<dbReference type="RefSeq" id="WP_397212732.1">
    <property type="nucleotide sequence ID" value="NZ_JBGFSN010000004.1"/>
</dbReference>
<evidence type="ECO:0000256" key="1">
    <source>
        <dbReference type="SAM" id="SignalP"/>
    </source>
</evidence>
<dbReference type="Proteomes" id="UP001611251">
    <property type="component" value="Unassembled WGS sequence"/>
</dbReference>
<proteinExistence type="predicted"/>
<reference evidence="2 3" key="1">
    <citation type="submission" date="2024-08" db="EMBL/GenBank/DDBJ databases">
        <title>Pantoea ronii - a newly identified human opportunistic pathogen.</title>
        <authorList>
            <person name="Keidar-Friedman D."/>
            <person name="Sorek N."/>
            <person name="Leshin-Carmel D."/>
            <person name="Tsur A."/>
            <person name="Amsalem M."/>
            <person name="Tolkach D."/>
            <person name="Brosh-Nissimov T."/>
        </authorList>
    </citation>
    <scope>NUCLEOTIDE SEQUENCE [LARGE SCALE GENOMIC DNA]</scope>
    <source>
        <strain evidence="2 3">AA23256</strain>
    </source>
</reference>
<feature type="signal peptide" evidence="1">
    <location>
        <begin position="1"/>
        <end position="17"/>
    </location>
</feature>
<comment type="caution">
    <text evidence="2">The sequence shown here is derived from an EMBL/GenBank/DDBJ whole genome shotgun (WGS) entry which is preliminary data.</text>
</comment>
<protein>
    <recommendedName>
        <fullName evidence="4">Outer membrane lipoprotein</fullName>
    </recommendedName>
</protein>
<evidence type="ECO:0000313" key="3">
    <source>
        <dbReference type="Proteomes" id="UP001611251"/>
    </source>
</evidence>
<sequence length="119" mass="12671">MKTLILALGILSLAACSLNPSVDTLSSQQRAKVASMSVHETNPWPQAKVIATVSGLSCNRNKYQEPEVNSDEALQGVKIRAALAGADSVVNNVCQKNALTDYVHSCWTSVRCVGDAVKL</sequence>
<evidence type="ECO:0008006" key="4">
    <source>
        <dbReference type="Google" id="ProtNLM"/>
    </source>
</evidence>
<organism evidence="2 3">
    <name type="scientific">Pantoea osteomyelitidis</name>
    <dbReference type="NCBI Taxonomy" id="3230026"/>
    <lineage>
        <taxon>Bacteria</taxon>
        <taxon>Pseudomonadati</taxon>
        <taxon>Pseudomonadota</taxon>
        <taxon>Gammaproteobacteria</taxon>
        <taxon>Enterobacterales</taxon>
        <taxon>Erwiniaceae</taxon>
        <taxon>Pantoea</taxon>
    </lineage>
</organism>
<dbReference type="Gene3D" id="3.30.110.70">
    <property type="entry name" value="Hypothetical protein apc22750. Chain B"/>
    <property type="match status" value="1"/>
</dbReference>